<evidence type="ECO:0000313" key="2">
    <source>
        <dbReference type="Proteomes" id="UP000447574"/>
    </source>
</evidence>
<organism evidence="1 2">
    <name type="scientific">Pseudomonas helleri</name>
    <dbReference type="NCBI Taxonomy" id="1608996"/>
    <lineage>
        <taxon>Bacteria</taxon>
        <taxon>Pseudomonadati</taxon>
        <taxon>Pseudomonadota</taxon>
        <taxon>Gammaproteobacteria</taxon>
        <taxon>Pseudomonadales</taxon>
        <taxon>Pseudomonadaceae</taxon>
        <taxon>Pseudomonas</taxon>
    </lineage>
</organism>
<comment type="caution">
    <text evidence="1">The sequence shown here is derived from an EMBL/GenBank/DDBJ whole genome shotgun (WGS) entry which is preliminary data.</text>
</comment>
<reference evidence="1 2" key="1">
    <citation type="submission" date="2019-10" db="EMBL/GenBank/DDBJ databases">
        <title>Evaluation of single-gene subtyping targets for Pseudomonas.</title>
        <authorList>
            <person name="Reichler S.J."/>
            <person name="Orsi R.H."/>
            <person name="Wiedmann M."/>
            <person name="Martin N.H."/>
            <person name="Murphy S.I."/>
        </authorList>
    </citation>
    <scope>NUCLEOTIDE SEQUENCE [LARGE SCALE GENOMIC DNA]</scope>
    <source>
        <strain evidence="1 2">FSL R10-2932</strain>
    </source>
</reference>
<dbReference type="RefSeq" id="WP_153438968.1">
    <property type="nucleotide sequence ID" value="NZ_WIWF01000143.1"/>
</dbReference>
<protein>
    <submittedName>
        <fullName evidence="1">Uncharacterized protein</fullName>
    </submittedName>
</protein>
<proteinExistence type="predicted"/>
<name>A0A7X1X0T4_9PSED</name>
<accession>A0A7X1X0T4</accession>
<dbReference type="Proteomes" id="UP000447574">
    <property type="component" value="Unassembled WGS sequence"/>
</dbReference>
<dbReference type="AlphaFoldDB" id="A0A7X1X0T4"/>
<evidence type="ECO:0000313" key="1">
    <source>
        <dbReference type="EMBL" id="MQT77283.1"/>
    </source>
</evidence>
<dbReference type="EMBL" id="WIWF01000143">
    <property type="protein sequence ID" value="MQT77283.1"/>
    <property type="molecule type" value="Genomic_DNA"/>
</dbReference>
<gene>
    <name evidence="1" type="ORF">GHO37_23785</name>
</gene>
<sequence>MADLAATADLPASSRRANNIALEGSRSKFASCIIDYLPRNPTPARHRQSELADRKRCRLRHLSTRAAAMIRMDTIWLATEPLDMRAGTDTALAWVTSMPTWSFAGGSNICFHGWESRITGSAIFETLTAMKGRGTLDLRYKTRFLVLSYHHPSTRSLYSNRRGQSQYTDARST</sequence>